<dbReference type="EMBL" id="DROP01000018">
    <property type="protein sequence ID" value="HHI88360.1"/>
    <property type="molecule type" value="Genomic_DNA"/>
</dbReference>
<dbReference type="Gene3D" id="1.25.20.10">
    <property type="entry name" value="Bacterial muramidases"/>
    <property type="match status" value="1"/>
</dbReference>
<evidence type="ECO:0000313" key="1">
    <source>
        <dbReference type="EMBL" id="HHI88360.1"/>
    </source>
</evidence>
<sequence length="117" mass="13451">MLSFFLFQAGARANSVSTPTPRLKPEAPNTSTILSKLDAARFRRAMRAADTNKWQDVKALSRLIKDPVAKKILLWRMAAEDPYVSFEIMSRVVHEQSDWPRMTRIRAKAEGWMFDLP</sequence>
<protein>
    <submittedName>
        <fullName evidence="1">Uncharacterized protein</fullName>
    </submittedName>
</protein>
<accession>A0A7V5U0T3</accession>
<reference evidence="1" key="1">
    <citation type="journal article" date="2020" name="mSystems">
        <title>Genome- and Community-Level Interaction Insights into Carbon Utilization and Element Cycling Functions of Hydrothermarchaeota in Hydrothermal Sediment.</title>
        <authorList>
            <person name="Zhou Z."/>
            <person name="Liu Y."/>
            <person name="Xu W."/>
            <person name="Pan J."/>
            <person name="Luo Z.H."/>
            <person name="Li M."/>
        </authorList>
    </citation>
    <scope>NUCLEOTIDE SEQUENCE [LARGE SCALE GENOMIC DNA]</scope>
    <source>
        <strain evidence="1">HyVt-538</strain>
    </source>
</reference>
<name>A0A7V5U0T3_9PROT</name>
<dbReference type="Proteomes" id="UP000885806">
    <property type="component" value="Unassembled WGS sequence"/>
</dbReference>
<gene>
    <name evidence="1" type="ORF">ENK01_00270</name>
</gene>
<proteinExistence type="predicted"/>
<comment type="caution">
    <text evidence="1">The sequence shown here is derived from an EMBL/GenBank/DDBJ whole genome shotgun (WGS) entry which is preliminary data.</text>
</comment>
<dbReference type="AlphaFoldDB" id="A0A7V5U0T3"/>
<organism evidence="1">
    <name type="scientific">Hellea balneolensis</name>
    <dbReference type="NCBI Taxonomy" id="287478"/>
    <lineage>
        <taxon>Bacteria</taxon>
        <taxon>Pseudomonadati</taxon>
        <taxon>Pseudomonadota</taxon>
        <taxon>Alphaproteobacteria</taxon>
        <taxon>Maricaulales</taxon>
        <taxon>Robiginitomaculaceae</taxon>
        <taxon>Hellea</taxon>
    </lineage>
</organism>
<feature type="non-terminal residue" evidence="1">
    <location>
        <position position="117"/>
    </location>
</feature>